<dbReference type="InterPro" id="IPR039426">
    <property type="entry name" value="TonB-dep_rcpt-like"/>
</dbReference>
<evidence type="ECO:0000256" key="5">
    <source>
        <dbReference type="ARBA" id="ARBA00022596"/>
    </source>
</evidence>
<evidence type="ECO:0000256" key="6">
    <source>
        <dbReference type="ARBA" id="ARBA00022692"/>
    </source>
</evidence>
<feature type="chain" id="PRO_5007812427" description="Metal-pseudopaline receptor CntO" evidence="20">
    <location>
        <begin position="21"/>
        <end position="709"/>
    </location>
</feature>
<reference evidence="24" key="1">
    <citation type="submission" date="2016-04" db="EMBL/GenBank/DDBJ databases">
        <authorList>
            <person name="Ray J."/>
            <person name="Price M."/>
            <person name="Deutschbauer A."/>
        </authorList>
    </citation>
    <scope>NUCLEOTIDE SEQUENCE [LARGE SCALE GENOMIC DNA]</scope>
    <source>
        <strain evidence="24">FW300-N2E2</strain>
    </source>
</reference>
<dbReference type="AlphaFoldDB" id="A0A159ZVM6"/>
<dbReference type="GO" id="GO:0015891">
    <property type="term" value="P:siderophore transport"/>
    <property type="evidence" value="ECO:0007669"/>
    <property type="project" value="InterPro"/>
</dbReference>
<dbReference type="InterPro" id="IPR012910">
    <property type="entry name" value="Plug_dom"/>
</dbReference>
<keyword evidence="9" id="KW-0406">Ion transport</keyword>
<evidence type="ECO:0000256" key="3">
    <source>
        <dbReference type="ARBA" id="ARBA00022448"/>
    </source>
</evidence>
<evidence type="ECO:0000256" key="18">
    <source>
        <dbReference type="RuleBase" id="RU003357"/>
    </source>
</evidence>
<feature type="region of interest" description="Disordered" evidence="19">
    <location>
        <begin position="50"/>
        <end position="69"/>
    </location>
</feature>
<protein>
    <recommendedName>
        <fullName evidence="16">Metal-pseudopaline receptor CntO</fullName>
    </recommendedName>
</protein>
<evidence type="ECO:0000256" key="16">
    <source>
        <dbReference type="ARBA" id="ARBA00072467"/>
    </source>
</evidence>
<dbReference type="InterPro" id="IPR037066">
    <property type="entry name" value="Plug_dom_sf"/>
</dbReference>
<evidence type="ECO:0000256" key="1">
    <source>
        <dbReference type="ARBA" id="ARBA00004571"/>
    </source>
</evidence>
<dbReference type="Pfam" id="PF00593">
    <property type="entry name" value="TonB_dep_Rec_b-barrel"/>
    <property type="match status" value="1"/>
</dbReference>
<keyword evidence="12 17" id="KW-0472">Membrane</keyword>
<dbReference type="FunFam" id="2.40.170.20:FF:000005">
    <property type="entry name" value="TonB-dependent siderophore receptor"/>
    <property type="match status" value="1"/>
</dbReference>
<feature type="domain" description="TonB-dependent receptor plug" evidence="22">
    <location>
        <begin position="70"/>
        <end position="168"/>
    </location>
</feature>
<evidence type="ECO:0000256" key="12">
    <source>
        <dbReference type="ARBA" id="ARBA00023136"/>
    </source>
</evidence>
<dbReference type="GO" id="GO:0015675">
    <property type="term" value="P:nickel cation transport"/>
    <property type="evidence" value="ECO:0007669"/>
    <property type="project" value="UniProtKB-KW"/>
</dbReference>
<accession>A0A159ZVM6</accession>
<keyword evidence="11" id="KW-0921">Nickel transport</keyword>
<evidence type="ECO:0000313" key="23">
    <source>
        <dbReference type="EMBL" id="AMZ70188.1"/>
    </source>
</evidence>
<dbReference type="InterPro" id="IPR036942">
    <property type="entry name" value="Beta-barrel_TonB_sf"/>
</dbReference>
<dbReference type="PANTHER" id="PTHR32552">
    <property type="entry name" value="FERRICHROME IRON RECEPTOR-RELATED"/>
    <property type="match status" value="1"/>
</dbReference>
<evidence type="ECO:0000256" key="2">
    <source>
        <dbReference type="ARBA" id="ARBA00009810"/>
    </source>
</evidence>
<evidence type="ECO:0000259" key="21">
    <source>
        <dbReference type="Pfam" id="PF00593"/>
    </source>
</evidence>
<dbReference type="GO" id="GO:0038023">
    <property type="term" value="F:signaling receptor activity"/>
    <property type="evidence" value="ECO:0007669"/>
    <property type="project" value="InterPro"/>
</dbReference>
<reference evidence="23 24" key="2">
    <citation type="journal article" date="2018" name="Nature">
        <title>Mutant phenotypes for thousands of bacterial genes of unknown function.</title>
        <authorList>
            <person name="Price M.N."/>
            <person name="Wetmore K.M."/>
            <person name="Waters R.J."/>
            <person name="Callaghan M."/>
            <person name="Ray J."/>
            <person name="Liu H."/>
            <person name="Kuehl J.V."/>
            <person name="Melnyk R.A."/>
            <person name="Lamson J.S."/>
            <person name="Suh Y."/>
            <person name="Carlson H.K."/>
            <person name="Esquivel Z."/>
            <person name="Sadeeshkumar H."/>
            <person name="Chakraborty R."/>
            <person name="Zane G.M."/>
            <person name="Rubin B.E."/>
            <person name="Wall J.D."/>
            <person name="Visel A."/>
            <person name="Bristow J."/>
            <person name="Blow M.J."/>
            <person name="Arkin A.P."/>
            <person name="Deutschbauer A.M."/>
        </authorList>
    </citation>
    <scope>NUCLEOTIDE SEQUENCE [LARGE SCALE GENOMIC DNA]</scope>
    <source>
        <strain evidence="23 24">FW300-N2E2</strain>
    </source>
</reference>
<keyword evidence="3 17" id="KW-0813">Transport</keyword>
<comment type="subcellular location">
    <subcellularLocation>
        <location evidence="1 17">Cell outer membrane</location>
        <topology evidence="1 17">Multi-pass membrane protein</topology>
    </subcellularLocation>
</comment>
<dbReference type="Pfam" id="PF07715">
    <property type="entry name" value="Plug"/>
    <property type="match status" value="1"/>
</dbReference>
<evidence type="ECO:0000256" key="8">
    <source>
        <dbReference type="ARBA" id="ARBA00022906"/>
    </source>
</evidence>
<organism evidence="23 24">
    <name type="scientific">Pseudomonas fluorescens</name>
    <dbReference type="NCBI Taxonomy" id="294"/>
    <lineage>
        <taxon>Bacteria</taxon>
        <taxon>Pseudomonadati</taxon>
        <taxon>Pseudomonadota</taxon>
        <taxon>Gammaproteobacteria</taxon>
        <taxon>Pseudomonadales</taxon>
        <taxon>Pseudomonadaceae</taxon>
        <taxon>Pseudomonas</taxon>
    </lineage>
</organism>
<keyword evidence="7 20" id="KW-0732">Signal</keyword>
<gene>
    <name evidence="23" type="ORF">TK06_03390</name>
</gene>
<dbReference type="NCBIfam" id="TIGR01783">
    <property type="entry name" value="TonB-siderophor"/>
    <property type="match status" value="1"/>
</dbReference>
<evidence type="ECO:0000256" key="17">
    <source>
        <dbReference type="PROSITE-ProRule" id="PRU01360"/>
    </source>
</evidence>
<comment type="function">
    <text evidence="15">Transports the metallophore pseudopaline, which is involved in the acquisition of nickel and zinc, and thus enables bacterial growth inside the host, where metal access is limited. Is probably involved in the import of pseudopaline-metal complexes.</text>
</comment>
<evidence type="ECO:0000256" key="4">
    <source>
        <dbReference type="ARBA" id="ARBA00022452"/>
    </source>
</evidence>
<dbReference type="GO" id="GO:0009279">
    <property type="term" value="C:cell outer membrane"/>
    <property type="evidence" value="ECO:0007669"/>
    <property type="project" value="UniProtKB-SubCell"/>
</dbReference>
<keyword evidence="10 18" id="KW-0798">TonB box</keyword>
<feature type="domain" description="TonB-dependent receptor-like beta-barrel" evidence="21">
    <location>
        <begin position="241"/>
        <end position="678"/>
    </location>
</feature>
<name>A0A159ZVM6_PSEFL</name>
<dbReference type="RefSeq" id="WP_063320820.1">
    <property type="nucleotide sequence ID" value="NZ_CP015225.1"/>
</dbReference>
<keyword evidence="13 23" id="KW-0675">Receptor</keyword>
<dbReference type="GO" id="GO:0006829">
    <property type="term" value="P:zinc ion transport"/>
    <property type="evidence" value="ECO:0007669"/>
    <property type="project" value="UniProtKB-KW"/>
</dbReference>
<dbReference type="FunFam" id="2.170.130.10:FF:000001">
    <property type="entry name" value="Catecholate siderophore TonB-dependent receptor"/>
    <property type="match status" value="1"/>
</dbReference>
<keyword evidence="6 17" id="KW-0812">Transmembrane</keyword>
<evidence type="ECO:0000256" key="7">
    <source>
        <dbReference type="ARBA" id="ARBA00022729"/>
    </source>
</evidence>
<dbReference type="Gene3D" id="2.170.130.10">
    <property type="entry name" value="TonB-dependent receptor, plug domain"/>
    <property type="match status" value="1"/>
</dbReference>
<keyword evidence="4 17" id="KW-1134">Transmembrane beta strand</keyword>
<evidence type="ECO:0000256" key="9">
    <source>
        <dbReference type="ARBA" id="ARBA00023065"/>
    </source>
</evidence>
<evidence type="ECO:0000256" key="10">
    <source>
        <dbReference type="ARBA" id="ARBA00023077"/>
    </source>
</evidence>
<dbReference type="InterPro" id="IPR000531">
    <property type="entry name" value="Beta-barrel_TonB"/>
</dbReference>
<comment type="similarity">
    <text evidence="2 17 18">Belongs to the TonB-dependent receptor family.</text>
</comment>
<evidence type="ECO:0000256" key="15">
    <source>
        <dbReference type="ARBA" id="ARBA00056786"/>
    </source>
</evidence>
<evidence type="ECO:0000256" key="19">
    <source>
        <dbReference type="SAM" id="MobiDB-lite"/>
    </source>
</evidence>
<dbReference type="Proteomes" id="UP000076083">
    <property type="component" value="Chromosome"/>
</dbReference>
<evidence type="ECO:0000256" key="20">
    <source>
        <dbReference type="SAM" id="SignalP"/>
    </source>
</evidence>
<dbReference type="GO" id="GO:0015344">
    <property type="term" value="F:siderophore uptake transmembrane transporter activity"/>
    <property type="evidence" value="ECO:0007669"/>
    <property type="project" value="TreeGrafter"/>
</dbReference>
<dbReference type="CDD" id="cd01347">
    <property type="entry name" value="ligand_gated_channel"/>
    <property type="match status" value="1"/>
</dbReference>
<evidence type="ECO:0000256" key="11">
    <source>
        <dbReference type="ARBA" id="ARBA00023112"/>
    </source>
</evidence>
<keyword evidence="5" id="KW-0533">Nickel</keyword>
<feature type="compositionally biased region" description="Low complexity" evidence="19">
    <location>
        <begin position="56"/>
        <end position="66"/>
    </location>
</feature>
<proteinExistence type="inferred from homology"/>
<dbReference type="EMBL" id="CP015225">
    <property type="protein sequence ID" value="AMZ70188.1"/>
    <property type="molecule type" value="Genomic_DNA"/>
</dbReference>
<dbReference type="InterPro" id="IPR010105">
    <property type="entry name" value="TonB_sidphr_rcpt"/>
</dbReference>
<evidence type="ECO:0000259" key="22">
    <source>
        <dbReference type="Pfam" id="PF07715"/>
    </source>
</evidence>
<evidence type="ECO:0000256" key="14">
    <source>
        <dbReference type="ARBA" id="ARBA00023237"/>
    </source>
</evidence>
<sequence length="709" mass="78023">MRRILVSLCVLQAYSVSTWAEQPVPAKPASLELQATDIVGSADYESAQGPVKGYHATRSASATRTDTAIHETPQSISVVSRDVVEDLGATRLQDALDYAGGVGRGNNFGGQGLTTFTVRGFTTGEFYRNGFPINRGYPNMPDANTIERLEVLRGPATMLYGRGDPGGTFNVVSKQPLAERTVTLGSQVSDQGMRRGTLDASGPLDEEGRLAYRLNVIGEGGDTFRDHVETERYGVAPVVSWQVNDTTRLTFEGDFMRNNAPLDRGLTHYAGQRGTASRDTFFGEKDVGKLHNDNNMLQVRFEHMLNDDWTLAGGTQWLDGTLQGNAIEGNGIAADGRTLGRNFNYRKLEWTDRDTQLNLTGHFSTGGFEHTLLTGIEYEDYDYQSIIQRSSGAVGAYPIDIFDPVYGQPRPALTRKPTDDQENLKTFGVFVQDQVTLTERLKLLAGARFERFEHKYENFATANGDWDASHNAVTPRLGVIYDLTDTVAVYANTARSFKPNTGRNAQGGGFKPEEGKSYEMGIKWEALDRQVSVDAAVYQIEKRNVLTSDPQDSTLNVAAGEVRSRGFDLNVAGNLTPEWRVIGGYAYVDAEVVKDNTFEKGSRLLNVPRNSFSLLNVYEFQDGGLKGLGLGLGARYVDERAGKMGVNPFSMDSYTVVDLLGYYKVNERIRLNLDLKNLFDADYEEGAFGGVYAYPGAPRTVQAGISYTL</sequence>
<dbReference type="SUPFAM" id="SSF56935">
    <property type="entry name" value="Porins"/>
    <property type="match status" value="1"/>
</dbReference>
<dbReference type="PROSITE" id="PS52016">
    <property type="entry name" value="TONB_DEPENDENT_REC_3"/>
    <property type="match status" value="1"/>
</dbReference>
<keyword evidence="14 17" id="KW-0998">Cell outer membrane</keyword>
<dbReference type="PANTHER" id="PTHR32552:SF90">
    <property type="entry name" value="METAL-PSEUDOPALINE RECEPTOR CNTO"/>
    <property type="match status" value="1"/>
</dbReference>
<evidence type="ECO:0000313" key="24">
    <source>
        <dbReference type="Proteomes" id="UP000076083"/>
    </source>
</evidence>
<evidence type="ECO:0000256" key="13">
    <source>
        <dbReference type="ARBA" id="ARBA00023170"/>
    </source>
</evidence>
<keyword evidence="8" id="KW-0862">Zinc</keyword>
<feature type="signal peptide" evidence="20">
    <location>
        <begin position="1"/>
        <end position="20"/>
    </location>
</feature>
<keyword evidence="8" id="KW-0864">Zinc transport</keyword>
<dbReference type="Gene3D" id="2.40.170.20">
    <property type="entry name" value="TonB-dependent receptor, beta-barrel domain"/>
    <property type="match status" value="1"/>
</dbReference>